<dbReference type="InterPro" id="IPR011614">
    <property type="entry name" value="Catalase_core"/>
</dbReference>
<dbReference type="PROSITE" id="PS51402">
    <property type="entry name" value="CATALASE_3"/>
    <property type="match status" value="1"/>
</dbReference>
<accession>A0A6A4GSB3</accession>
<feature type="domain" description="Catalase core" evidence="1">
    <location>
        <begin position="1"/>
        <end position="315"/>
    </location>
</feature>
<dbReference type="InterPro" id="IPR018028">
    <property type="entry name" value="Catalase"/>
</dbReference>
<name>A0A6A4GSB3_9AGAR</name>
<dbReference type="GO" id="GO:0020037">
    <property type="term" value="F:heme binding"/>
    <property type="evidence" value="ECO:0007669"/>
    <property type="project" value="InterPro"/>
</dbReference>
<dbReference type="GO" id="GO:0004096">
    <property type="term" value="F:catalase activity"/>
    <property type="evidence" value="ECO:0007669"/>
    <property type="project" value="InterPro"/>
</dbReference>
<gene>
    <name evidence="2" type="ORF">BT96DRAFT_890655</name>
</gene>
<dbReference type="EMBL" id="ML769755">
    <property type="protein sequence ID" value="KAE9388210.1"/>
    <property type="molecule type" value="Genomic_DNA"/>
</dbReference>
<reference evidence="2" key="1">
    <citation type="journal article" date="2019" name="Environ. Microbiol.">
        <title>Fungal ecological strategies reflected in gene transcription - a case study of two litter decomposers.</title>
        <authorList>
            <person name="Barbi F."/>
            <person name="Kohler A."/>
            <person name="Barry K."/>
            <person name="Baskaran P."/>
            <person name="Daum C."/>
            <person name="Fauchery L."/>
            <person name="Ihrmark K."/>
            <person name="Kuo A."/>
            <person name="LaButti K."/>
            <person name="Lipzen A."/>
            <person name="Morin E."/>
            <person name="Grigoriev I.V."/>
            <person name="Henrissat B."/>
            <person name="Lindahl B."/>
            <person name="Martin F."/>
        </authorList>
    </citation>
    <scope>NUCLEOTIDE SEQUENCE</scope>
    <source>
        <strain evidence="2">JB14</strain>
    </source>
</reference>
<dbReference type="CDD" id="cd08153">
    <property type="entry name" value="srpA_like"/>
    <property type="match status" value="1"/>
</dbReference>
<dbReference type="InterPro" id="IPR020835">
    <property type="entry name" value="Catalase_sf"/>
</dbReference>
<sequence>MPLPSDQQIVKTSQELVETLQGAFGKHAGMRPAHAKGLLFTGTFTPTETASALSIAPHFTSPNTPLLVRFSNSTGIPQIPDNDPNADPRGIAIRFDLGSRKHTDIIAHSTPFFPTRTGTEFLEFFRAIGASGPDVPSPKPVEVFLGSHPKALAFVQAPKPAPSSFARQEYFSVSAFKLIDAKGNTTFVRYRVVPKLGVETLSAEVLKEKSQIFLLDEIVERVKKGPVLFSLQAQVAAEGDITDDATEHWPEERQVVVLGEVKVEGTIEAEENAKMQKQVIFDPIPRVQGVEPSDDPLLEVRAAVYLISGKERRAA</sequence>
<dbReference type="GO" id="GO:0042542">
    <property type="term" value="P:response to hydrogen peroxide"/>
    <property type="evidence" value="ECO:0007669"/>
    <property type="project" value="TreeGrafter"/>
</dbReference>
<dbReference type="Gene3D" id="1.20.1280.120">
    <property type="match status" value="1"/>
</dbReference>
<organism evidence="2 3">
    <name type="scientific">Gymnopus androsaceus JB14</name>
    <dbReference type="NCBI Taxonomy" id="1447944"/>
    <lineage>
        <taxon>Eukaryota</taxon>
        <taxon>Fungi</taxon>
        <taxon>Dikarya</taxon>
        <taxon>Basidiomycota</taxon>
        <taxon>Agaricomycotina</taxon>
        <taxon>Agaricomycetes</taxon>
        <taxon>Agaricomycetidae</taxon>
        <taxon>Agaricales</taxon>
        <taxon>Marasmiineae</taxon>
        <taxon>Omphalotaceae</taxon>
        <taxon>Gymnopus</taxon>
    </lineage>
</organism>
<dbReference type="PANTHER" id="PTHR11465:SF62">
    <property type="entry name" value="CATALASE T"/>
    <property type="match status" value="1"/>
</dbReference>
<dbReference type="GO" id="GO:0005739">
    <property type="term" value="C:mitochondrion"/>
    <property type="evidence" value="ECO:0007669"/>
    <property type="project" value="TreeGrafter"/>
</dbReference>
<dbReference type="SUPFAM" id="SSF56634">
    <property type="entry name" value="Heme-dependent catalase-like"/>
    <property type="match status" value="1"/>
</dbReference>
<dbReference type="OrthoDB" id="2379805at2759"/>
<dbReference type="InterPro" id="IPR024168">
    <property type="entry name" value="Catalase_SrpA-type_pred"/>
</dbReference>
<dbReference type="Proteomes" id="UP000799118">
    <property type="component" value="Unassembled WGS sequence"/>
</dbReference>
<evidence type="ECO:0000259" key="1">
    <source>
        <dbReference type="SMART" id="SM01060"/>
    </source>
</evidence>
<proteinExistence type="predicted"/>
<dbReference type="PANTHER" id="PTHR11465">
    <property type="entry name" value="CATALASE"/>
    <property type="match status" value="1"/>
</dbReference>
<keyword evidence="3" id="KW-1185">Reference proteome</keyword>
<dbReference type="Gene3D" id="2.40.180.10">
    <property type="entry name" value="Catalase core domain"/>
    <property type="match status" value="1"/>
</dbReference>
<dbReference type="Pfam" id="PF00199">
    <property type="entry name" value="Catalase"/>
    <property type="match status" value="1"/>
</dbReference>
<dbReference type="GO" id="GO:0042744">
    <property type="term" value="P:hydrogen peroxide catabolic process"/>
    <property type="evidence" value="ECO:0007669"/>
    <property type="project" value="TreeGrafter"/>
</dbReference>
<dbReference type="GO" id="GO:0005777">
    <property type="term" value="C:peroxisome"/>
    <property type="evidence" value="ECO:0007669"/>
    <property type="project" value="TreeGrafter"/>
</dbReference>
<dbReference type="AlphaFoldDB" id="A0A6A4GSB3"/>
<dbReference type="SMART" id="SM01060">
    <property type="entry name" value="Catalase"/>
    <property type="match status" value="1"/>
</dbReference>
<evidence type="ECO:0000313" key="2">
    <source>
        <dbReference type="EMBL" id="KAE9388210.1"/>
    </source>
</evidence>
<dbReference type="PIRSF" id="PIRSF000296">
    <property type="entry name" value="SrpA"/>
    <property type="match status" value="1"/>
</dbReference>
<evidence type="ECO:0000313" key="3">
    <source>
        <dbReference type="Proteomes" id="UP000799118"/>
    </source>
</evidence>
<protein>
    <submittedName>
        <fullName evidence="2">Heme-dependent catalase</fullName>
    </submittedName>
</protein>